<gene>
    <name evidence="1" type="ORF">ATNIH1004_011798</name>
    <name evidence="2" type="ORF">EYZ11_012080</name>
</gene>
<dbReference type="VEuPathDB" id="FungiDB:EYZ11_012080"/>
<organism evidence="2 3">
    <name type="scientific">Aspergillus tanneri</name>
    <dbReference type="NCBI Taxonomy" id="1220188"/>
    <lineage>
        <taxon>Eukaryota</taxon>
        <taxon>Fungi</taxon>
        <taxon>Dikarya</taxon>
        <taxon>Ascomycota</taxon>
        <taxon>Pezizomycotina</taxon>
        <taxon>Eurotiomycetes</taxon>
        <taxon>Eurotiomycetidae</taxon>
        <taxon>Eurotiales</taxon>
        <taxon>Aspergillaceae</taxon>
        <taxon>Aspergillus</taxon>
        <taxon>Aspergillus subgen. Circumdati</taxon>
    </lineage>
</organism>
<dbReference type="AlphaFoldDB" id="A0A4S3J3A3"/>
<evidence type="ECO:0000313" key="2">
    <source>
        <dbReference type="EMBL" id="THC88478.1"/>
    </source>
</evidence>
<evidence type="ECO:0000313" key="1">
    <source>
        <dbReference type="EMBL" id="KAA8641662.1"/>
    </source>
</evidence>
<reference evidence="2 3" key="1">
    <citation type="submission" date="2019-03" db="EMBL/GenBank/DDBJ databases">
        <title>The genome sequence of a newly discovered highly antifungal drug resistant Aspergillus species, Aspergillus tanneri NIH 1004.</title>
        <authorList>
            <person name="Mounaud S."/>
            <person name="Singh I."/>
            <person name="Joardar V."/>
            <person name="Pakala S."/>
            <person name="Pakala S."/>
            <person name="Venepally P."/>
            <person name="Hoover J."/>
            <person name="Nierman W."/>
            <person name="Chung J."/>
            <person name="Losada L."/>
        </authorList>
    </citation>
    <scope>NUCLEOTIDE SEQUENCE [LARGE SCALE GENOMIC DNA]</scope>
    <source>
        <strain evidence="2 3">NIH1004</strain>
    </source>
</reference>
<reference evidence="1 4" key="2">
    <citation type="submission" date="2019-08" db="EMBL/GenBank/DDBJ databases">
        <title>The genome sequence of a newly discovered highly antifungal drug resistant Aspergillus species, Aspergillus tanneri NIH 1004.</title>
        <authorList>
            <person name="Mounaud S."/>
            <person name="Singh I."/>
            <person name="Joardar V."/>
            <person name="Pakala S."/>
            <person name="Pakala S."/>
            <person name="Venepally P."/>
            <person name="Chung J.K."/>
            <person name="Losada L."/>
            <person name="Nierman W.C."/>
        </authorList>
    </citation>
    <scope>NUCLEOTIDE SEQUENCE [LARGE SCALE GENOMIC DNA]</scope>
    <source>
        <strain evidence="1 4">NIH1004</strain>
    </source>
</reference>
<dbReference type="EMBL" id="SOSA01000836">
    <property type="protein sequence ID" value="THC88478.1"/>
    <property type="molecule type" value="Genomic_DNA"/>
</dbReference>
<keyword evidence="3" id="KW-1185">Reference proteome</keyword>
<dbReference type="OrthoDB" id="4354527at2759"/>
<dbReference type="Proteomes" id="UP000324241">
    <property type="component" value="Unassembled WGS sequence"/>
</dbReference>
<name>A0A4S3J3A3_9EURO</name>
<sequence>MSRELWDSAKKIVQELGEEIERNGPNIRIEQPGLGWQYGGKFLQDRTERLKAEMRTKGYNVLACTVFHFSKNAKILNPTKHYILLPIEGSSMLKPTERPLSKLQAHIIHDEPVLESNGGVNMICMALEGEHGEKKVGRDVEIECVE</sequence>
<comment type="caution">
    <text evidence="2">The sequence shown here is derived from an EMBL/GenBank/DDBJ whole genome shotgun (WGS) entry which is preliminary data.</text>
</comment>
<protein>
    <submittedName>
        <fullName evidence="2">Uncharacterized protein</fullName>
    </submittedName>
</protein>
<dbReference type="RefSeq" id="XP_033421024.1">
    <property type="nucleotide sequence ID" value="XM_033576360.1"/>
</dbReference>
<evidence type="ECO:0000313" key="3">
    <source>
        <dbReference type="Proteomes" id="UP000308092"/>
    </source>
</evidence>
<dbReference type="EMBL" id="QUQM01000009">
    <property type="protein sequence ID" value="KAA8641662.1"/>
    <property type="molecule type" value="Genomic_DNA"/>
</dbReference>
<dbReference type="Proteomes" id="UP000308092">
    <property type="component" value="Unassembled WGS sequence"/>
</dbReference>
<accession>A0A4S3J3A3</accession>
<dbReference type="GeneID" id="54334499"/>
<proteinExistence type="predicted"/>
<evidence type="ECO:0000313" key="4">
    <source>
        <dbReference type="Proteomes" id="UP000324241"/>
    </source>
</evidence>